<keyword evidence="2 4" id="KW-0863">Zinc-finger</keyword>
<evidence type="ECO:0000256" key="1">
    <source>
        <dbReference type="ARBA" id="ARBA00022723"/>
    </source>
</evidence>
<keyword evidence="3" id="KW-0862">Zinc</keyword>
<dbReference type="InterPro" id="IPR017907">
    <property type="entry name" value="Znf_RING_CS"/>
</dbReference>
<feature type="domain" description="RING-type" evidence="5">
    <location>
        <begin position="63"/>
        <end position="104"/>
    </location>
</feature>
<evidence type="ECO:0000313" key="6">
    <source>
        <dbReference type="EMBL" id="TNV73853.1"/>
    </source>
</evidence>
<dbReference type="GO" id="GO:0061630">
    <property type="term" value="F:ubiquitin protein ligase activity"/>
    <property type="evidence" value="ECO:0007669"/>
    <property type="project" value="InterPro"/>
</dbReference>
<dbReference type="Proteomes" id="UP000785679">
    <property type="component" value="Unassembled WGS sequence"/>
</dbReference>
<evidence type="ECO:0000313" key="7">
    <source>
        <dbReference type="Proteomes" id="UP000785679"/>
    </source>
</evidence>
<gene>
    <name evidence="6" type="ORF">FGO68_gene15703</name>
</gene>
<evidence type="ECO:0000259" key="5">
    <source>
        <dbReference type="PROSITE" id="PS50089"/>
    </source>
</evidence>
<evidence type="ECO:0000256" key="4">
    <source>
        <dbReference type="PROSITE-ProRule" id="PRU00175"/>
    </source>
</evidence>
<dbReference type="GO" id="GO:0008270">
    <property type="term" value="F:zinc ion binding"/>
    <property type="evidence" value="ECO:0007669"/>
    <property type="project" value="UniProtKB-KW"/>
</dbReference>
<reference evidence="6" key="1">
    <citation type="submission" date="2019-06" db="EMBL/GenBank/DDBJ databases">
        <authorList>
            <person name="Zheng W."/>
        </authorList>
    </citation>
    <scope>NUCLEOTIDE SEQUENCE</scope>
    <source>
        <strain evidence="6">QDHG01</strain>
    </source>
</reference>
<keyword evidence="7" id="KW-1185">Reference proteome</keyword>
<dbReference type="InterPro" id="IPR039577">
    <property type="entry name" value="Rad18"/>
</dbReference>
<dbReference type="AlphaFoldDB" id="A0A8J8NF34"/>
<dbReference type="PROSITE" id="PS00518">
    <property type="entry name" value="ZF_RING_1"/>
    <property type="match status" value="1"/>
</dbReference>
<accession>A0A8J8NF34</accession>
<proteinExistence type="predicted"/>
<dbReference type="GO" id="GO:0003697">
    <property type="term" value="F:single-stranded DNA binding"/>
    <property type="evidence" value="ECO:0007669"/>
    <property type="project" value="InterPro"/>
</dbReference>
<dbReference type="InterPro" id="IPR013083">
    <property type="entry name" value="Znf_RING/FYVE/PHD"/>
</dbReference>
<dbReference type="InterPro" id="IPR001841">
    <property type="entry name" value="Znf_RING"/>
</dbReference>
<dbReference type="UniPathway" id="UPA00143"/>
<organism evidence="6 7">
    <name type="scientific">Halteria grandinella</name>
    <dbReference type="NCBI Taxonomy" id="5974"/>
    <lineage>
        <taxon>Eukaryota</taxon>
        <taxon>Sar</taxon>
        <taxon>Alveolata</taxon>
        <taxon>Ciliophora</taxon>
        <taxon>Intramacronucleata</taxon>
        <taxon>Spirotrichea</taxon>
        <taxon>Stichotrichia</taxon>
        <taxon>Sporadotrichida</taxon>
        <taxon>Halteriidae</taxon>
        <taxon>Halteria</taxon>
    </lineage>
</organism>
<dbReference type="GO" id="GO:0006301">
    <property type="term" value="P:DNA damage tolerance"/>
    <property type="evidence" value="ECO:0007669"/>
    <property type="project" value="InterPro"/>
</dbReference>
<evidence type="ECO:0000256" key="3">
    <source>
        <dbReference type="ARBA" id="ARBA00022833"/>
    </source>
</evidence>
<sequence length="316" mass="36666">MPPRSKMPKPQENLKPRELEPEVELLFTLSEELGPRKLDYEEILGSEFVSTSILDQILELLKCPICLDLLDTPARIRQCGHLFCTDCVEKYSRIVKPPQCSLCRNNLISRRDLRRDHKLAEILSCVIVPEVKTFKEYMALYMKGKSDRHLFKMQGGVCSVAERVSKRVNKVKRKKHLNKKKENQLKVSSEVKEKERVKDAKFFKKVLKRQKRKQIETVDVSLVPCDRSGQEQGHMNIVKVPSDTKLMDLQKHISSKPVNLYSLQREEQSVLTDQFIEPSMIDSGFIQLNDLIQTVSDLQKRLKSLQALTLYYQPQV</sequence>
<dbReference type="Gene3D" id="3.30.40.10">
    <property type="entry name" value="Zinc/RING finger domain, C3HC4 (zinc finger)"/>
    <property type="match status" value="1"/>
</dbReference>
<dbReference type="OrthoDB" id="313341at2759"/>
<dbReference type="PANTHER" id="PTHR14134">
    <property type="entry name" value="E3 UBIQUITIN-PROTEIN LIGASE RAD18"/>
    <property type="match status" value="1"/>
</dbReference>
<dbReference type="GO" id="GO:0006513">
    <property type="term" value="P:protein monoubiquitination"/>
    <property type="evidence" value="ECO:0007669"/>
    <property type="project" value="InterPro"/>
</dbReference>
<dbReference type="SMART" id="SM00184">
    <property type="entry name" value="RING"/>
    <property type="match status" value="1"/>
</dbReference>
<protein>
    <recommendedName>
        <fullName evidence="5">RING-type domain-containing protein</fullName>
    </recommendedName>
</protein>
<name>A0A8J8NF34_HALGN</name>
<comment type="caution">
    <text evidence="6">The sequence shown here is derived from an EMBL/GenBank/DDBJ whole genome shotgun (WGS) entry which is preliminary data.</text>
</comment>
<dbReference type="Pfam" id="PF00097">
    <property type="entry name" value="zf-C3HC4"/>
    <property type="match status" value="1"/>
</dbReference>
<evidence type="ECO:0000256" key="2">
    <source>
        <dbReference type="ARBA" id="ARBA00022771"/>
    </source>
</evidence>
<dbReference type="EMBL" id="RRYP01017965">
    <property type="protein sequence ID" value="TNV73853.1"/>
    <property type="molecule type" value="Genomic_DNA"/>
</dbReference>
<dbReference type="SUPFAM" id="SSF57850">
    <property type="entry name" value="RING/U-box"/>
    <property type="match status" value="1"/>
</dbReference>
<dbReference type="InterPro" id="IPR018957">
    <property type="entry name" value="Znf_C3HC4_RING-type"/>
</dbReference>
<keyword evidence="1" id="KW-0479">Metal-binding</keyword>
<dbReference type="PROSITE" id="PS50089">
    <property type="entry name" value="ZF_RING_2"/>
    <property type="match status" value="1"/>
</dbReference>